<keyword evidence="2" id="KW-1185">Reference proteome</keyword>
<dbReference type="PATRIC" id="fig|1056511.3.peg.4539"/>
<dbReference type="Proteomes" id="UP000011134">
    <property type="component" value="Unassembled WGS sequence"/>
</dbReference>
<dbReference type="AlphaFoldDB" id="L8J806"/>
<accession>L8J806</accession>
<reference evidence="1 2" key="1">
    <citation type="submission" date="2012-12" db="EMBL/GenBank/DDBJ databases">
        <title>Genome Assembly of Photobacterium sp. AK15.</title>
        <authorList>
            <person name="Khatri I."/>
            <person name="Vaidya B."/>
            <person name="Srinivas T.N.R."/>
            <person name="Subramanian S."/>
            <person name="Pinnaka A."/>
        </authorList>
    </citation>
    <scope>NUCLEOTIDE SEQUENCE [LARGE SCALE GENOMIC DNA]</scope>
    <source>
        <strain evidence="1 2">AK15</strain>
    </source>
</reference>
<protein>
    <submittedName>
        <fullName evidence="1">Uncharacterized protein</fullName>
    </submittedName>
</protein>
<evidence type="ECO:0000313" key="1">
    <source>
        <dbReference type="EMBL" id="ELR63597.1"/>
    </source>
</evidence>
<organism evidence="1 2">
    <name type="scientific">Photobacterium marinum</name>
    <dbReference type="NCBI Taxonomy" id="1056511"/>
    <lineage>
        <taxon>Bacteria</taxon>
        <taxon>Pseudomonadati</taxon>
        <taxon>Pseudomonadota</taxon>
        <taxon>Gammaproteobacteria</taxon>
        <taxon>Vibrionales</taxon>
        <taxon>Vibrionaceae</taxon>
        <taxon>Photobacterium</taxon>
    </lineage>
</organism>
<gene>
    <name evidence="1" type="ORF">C942_03614</name>
</gene>
<dbReference type="EMBL" id="AMZO01000038">
    <property type="protein sequence ID" value="ELR63597.1"/>
    <property type="molecule type" value="Genomic_DNA"/>
</dbReference>
<sequence>MRSSTVKSSPQRMSNVELCETYLYGRKAKHSRFAISSEYRRRGLSKNYCSKANDEYYLATMVKKLVKAEEKKSKK</sequence>
<evidence type="ECO:0000313" key="2">
    <source>
        <dbReference type="Proteomes" id="UP000011134"/>
    </source>
</evidence>
<proteinExistence type="predicted"/>
<name>L8J806_9GAMM</name>
<comment type="caution">
    <text evidence="1">The sequence shown here is derived from an EMBL/GenBank/DDBJ whole genome shotgun (WGS) entry which is preliminary data.</text>
</comment>